<comment type="caution">
    <text evidence="7">The sequence shown here is derived from an EMBL/GenBank/DDBJ whole genome shotgun (WGS) entry which is preliminary data.</text>
</comment>
<dbReference type="CDD" id="cd16650">
    <property type="entry name" value="SP-RING_PIAS-like"/>
    <property type="match status" value="1"/>
</dbReference>
<feature type="region of interest" description="Disordered" evidence="5">
    <location>
        <begin position="138"/>
        <end position="195"/>
    </location>
</feature>
<dbReference type="Proteomes" id="UP000247409">
    <property type="component" value="Unassembled WGS sequence"/>
</dbReference>
<feature type="domain" description="SP-RING-type" evidence="6">
    <location>
        <begin position="724"/>
        <end position="806"/>
    </location>
</feature>
<dbReference type="PANTHER" id="PTHR10782">
    <property type="entry name" value="ZINC FINGER MIZ DOMAIN-CONTAINING PROTEIN"/>
    <property type="match status" value="1"/>
</dbReference>
<dbReference type="GO" id="GO:0000785">
    <property type="term" value="C:chromatin"/>
    <property type="evidence" value="ECO:0007669"/>
    <property type="project" value="TreeGrafter"/>
</dbReference>
<evidence type="ECO:0000313" key="7">
    <source>
        <dbReference type="EMBL" id="PXF43867.1"/>
    </source>
</evidence>
<dbReference type="STRING" id="448386.A0A2V3IP88"/>
<dbReference type="InterPro" id="IPR013083">
    <property type="entry name" value="Znf_RING/FYVE/PHD"/>
</dbReference>
<feature type="compositionally biased region" description="Polar residues" evidence="5">
    <location>
        <begin position="59"/>
        <end position="83"/>
    </location>
</feature>
<evidence type="ECO:0000256" key="5">
    <source>
        <dbReference type="SAM" id="MobiDB-lite"/>
    </source>
</evidence>
<feature type="region of interest" description="Disordered" evidence="5">
    <location>
        <begin position="1"/>
        <end position="117"/>
    </location>
</feature>
<evidence type="ECO:0000256" key="4">
    <source>
        <dbReference type="PROSITE-ProRule" id="PRU00452"/>
    </source>
</evidence>
<sequence length="962" mass="106377">MRPQRDQNHPQKRRRFDGNSPSARQQPEQSRANTGNHNNDHNNNHDSNNASNANKANNGQSYPYTNSRYTPNASSSQTYSRLATPNSSRPRTSAPSSRPTPSANAFRSSAPVNSTQVPMSAANLHWSSQFTQQNRPALVPLHPGSAYPNAPNQPIPQAQPVYASFNPSVRRPPTHPQSLAAPITNRQSPTGMLPSFRQIPLTESSFRNQTQANHSPHAVSAAPIAPMAQRLGPHPHPANPESNTSRPYMNGNYVPYRQTAHTMAANGTSQLFNPGVRTTTSRHSVSTRTQSNANSMSRAQNSSKPNSRDVQLSIRDIHPLKDALALFRDGSPLMTALTQTVMQVGWVNLFPQMQREKILDFKGFGPSSSQNTRWLVALNKNDLDILAWVFCVSKHGRKDEVARRIVSSLRAPLKFRIPSHSKKPMIPHRIDARWNGAQAPNANTQPHLSSNHPRGNMPTLDLHGNATANATFDAQRMINNLQRQISTARRTSTPNQTRDKQMQSLCNEALTGYAFEVGENPFNKPLNAPLGYPRYVVFTGVQLSRGVQDPVLRFLTPPPADPVSRPEVKGGDVQVHLRCLRVEFEKPKSAWQQAWPFPAQCRVNGNIVTLNQAQRYTNGKLAGRDAATNITPYLRKYKPAGPNVQNMVALRRQSNSATAASGQFVLIAQEILVLSHETMTSSVFEASEKYWNDYRQSQIEKGSITKDTSAFEMAKKGVMQFLTDPEGLTVSSMKVSLRCPLALTRIKTPVKGKRCQHVQCFDLDNYLEYTRRSSKFECPVCNKPTAQPSMLVISPYITHALNEHQECDEVEISADGSMVRVEPKKTGVASDDEDDDMEGKDTNDVTMPRHRSSAPKTCEVVDLTLDSDDETPPTGSANVSSQQGQTQAQAVNVANAVSGPPNVDPMIAVGNDVQVDQDLVFTFRSDDYNWGEQTDVANGIRVSTENANKDNWECEVIALDSD</sequence>
<dbReference type="Gene3D" id="3.30.40.10">
    <property type="entry name" value="Zinc/RING finger domain, C3HC4 (zinc finger)"/>
    <property type="match status" value="1"/>
</dbReference>
<dbReference type="PROSITE" id="PS51044">
    <property type="entry name" value="ZF_SP_RING"/>
    <property type="match status" value="1"/>
</dbReference>
<gene>
    <name evidence="7" type="ORF">BWQ96_06333</name>
</gene>
<reference evidence="7 8" key="1">
    <citation type="journal article" date="2018" name="Mol. Biol. Evol.">
        <title>Analysis of the draft genome of the red seaweed Gracilariopsis chorda provides insights into genome size evolution in Rhodophyta.</title>
        <authorList>
            <person name="Lee J."/>
            <person name="Yang E.C."/>
            <person name="Graf L."/>
            <person name="Yang J.H."/>
            <person name="Qiu H."/>
            <person name="Zel Zion U."/>
            <person name="Chan C.X."/>
            <person name="Stephens T.G."/>
            <person name="Weber A.P.M."/>
            <person name="Boo G.H."/>
            <person name="Boo S.M."/>
            <person name="Kim K.M."/>
            <person name="Shin Y."/>
            <person name="Jung M."/>
            <person name="Lee S.J."/>
            <person name="Yim H.S."/>
            <person name="Lee J.H."/>
            <person name="Bhattacharya D."/>
            <person name="Yoon H.S."/>
        </authorList>
    </citation>
    <scope>NUCLEOTIDE SEQUENCE [LARGE SCALE GENOMIC DNA]</scope>
    <source>
        <strain evidence="7 8">SKKU-2015</strain>
        <tissue evidence="7">Whole body</tissue>
    </source>
</reference>
<feature type="region of interest" description="Disordered" evidence="5">
    <location>
        <begin position="268"/>
        <end position="310"/>
    </location>
</feature>
<dbReference type="Pfam" id="PF02891">
    <property type="entry name" value="zf-MIZ"/>
    <property type="match status" value="1"/>
</dbReference>
<feature type="region of interest" description="Disordered" evidence="5">
    <location>
        <begin position="228"/>
        <end position="253"/>
    </location>
</feature>
<dbReference type="OrthoDB" id="27975at2759"/>
<feature type="region of interest" description="Disordered" evidence="5">
    <location>
        <begin position="822"/>
        <end position="889"/>
    </location>
</feature>
<evidence type="ECO:0000256" key="2">
    <source>
        <dbReference type="ARBA" id="ARBA00022771"/>
    </source>
</evidence>
<evidence type="ECO:0000313" key="8">
    <source>
        <dbReference type="Proteomes" id="UP000247409"/>
    </source>
</evidence>
<dbReference type="EMBL" id="NBIV01000108">
    <property type="protein sequence ID" value="PXF43867.1"/>
    <property type="molecule type" value="Genomic_DNA"/>
</dbReference>
<keyword evidence="1" id="KW-0479">Metal-binding</keyword>
<keyword evidence="3" id="KW-0862">Zinc</keyword>
<name>A0A2V3IP88_9FLOR</name>
<proteinExistence type="predicted"/>
<dbReference type="GO" id="GO:0016925">
    <property type="term" value="P:protein sumoylation"/>
    <property type="evidence" value="ECO:0007669"/>
    <property type="project" value="TreeGrafter"/>
</dbReference>
<feature type="compositionally biased region" description="Low complexity" evidence="5">
    <location>
        <begin position="148"/>
        <end position="160"/>
    </location>
</feature>
<feature type="compositionally biased region" description="Polar residues" evidence="5">
    <location>
        <begin position="106"/>
        <end position="117"/>
    </location>
</feature>
<dbReference type="InterPro" id="IPR004181">
    <property type="entry name" value="Znf_MIZ"/>
</dbReference>
<feature type="compositionally biased region" description="Low complexity" evidence="5">
    <location>
        <begin position="276"/>
        <end position="289"/>
    </location>
</feature>
<feature type="compositionally biased region" description="Polar residues" evidence="5">
    <location>
        <begin position="19"/>
        <end position="35"/>
    </location>
</feature>
<keyword evidence="8" id="KW-1185">Reference proteome</keyword>
<dbReference type="GO" id="GO:0061665">
    <property type="term" value="F:SUMO ligase activity"/>
    <property type="evidence" value="ECO:0007669"/>
    <property type="project" value="TreeGrafter"/>
</dbReference>
<organism evidence="7 8">
    <name type="scientific">Gracilariopsis chorda</name>
    <dbReference type="NCBI Taxonomy" id="448386"/>
    <lineage>
        <taxon>Eukaryota</taxon>
        <taxon>Rhodophyta</taxon>
        <taxon>Florideophyceae</taxon>
        <taxon>Rhodymeniophycidae</taxon>
        <taxon>Gracilariales</taxon>
        <taxon>Gracilariaceae</taxon>
        <taxon>Gracilariopsis</taxon>
    </lineage>
</organism>
<dbReference type="AlphaFoldDB" id="A0A2V3IP88"/>
<evidence type="ECO:0000259" key="6">
    <source>
        <dbReference type="PROSITE" id="PS51044"/>
    </source>
</evidence>
<feature type="compositionally biased region" description="Low complexity" evidence="5">
    <location>
        <begin position="878"/>
        <end position="889"/>
    </location>
</feature>
<keyword evidence="2 4" id="KW-0863">Zinc-finger</keyword>
<dbReference type="GO" id="GO:0008270">
    <property type="term" value="F:zinc ion binding"/>
    <property type="evidence" value="ECO:0007669"/>
    <property type="project" value="UniProtKB-KW"/>
</dbReference>
<feature type="compositionally biased region" description="Polar residues" evidence="5">
    <location>
        <begin position="290"/>
        <end position="310"/>
    </location>
</feature>
<accession>A0A2V3IP88</accession>
<feature type="compositionally biased region" description="Low complexity" evidence="5">
    <location>
        <begin position="84"/>
        <end position="105"/>
    </location>
</feature>
<dbReference type="PANTHER" id="PTHR10782:SF4">
    <property type="entry name" value="TONALLI, ISOFORM E"/>
    <property type="match status" value="1"/>
</dbReference>
<protein>
    <submittedName>
        <fullName evidence="7">Zinc finger MIZ domain-containing protein 1</fullName>
    </submittedName>
</protein>
<evidence type="ECO:0000256" key="1">
    <source>
        <dbReference type="ARBA" id="ARBA00022723"/>
    </source>
</evidence>
<evidence type="ECO:0000256" key="3">
    <source>
        <dbReference type="ARBA" id="ARBA00022833"/>
    </source>
</evidence>
<feature type="compositionally biased region" description="Low complexity" evidence="5">
    <location>
        <begin position="45"/>
        <end position="58"/>
    </location>
</feature>